<dbReference type="EMBL" id="AP023359">
    <property type="protein sequence ID" value="BCJ67680.1"/>
    <property type="molecule type" value="Genomic_DNA"/>
</dbReference>
<protein>
    <submittedName>
        <fullName evidence="2">Uncharacterized protein</fullName>
    </submittedName>
</protein>
<reference evidence="2" key="1">
    <citation type="submission" date="2020-08" db="EMBL/GenBank/DDBJ databases">
        <title>Whole genome shotgun sequence of Polymorphospora rubra NBRC 101157.</title>
        <authorList>
            <person name="Komaki H."/>
            <person name="Tamura T."/>
        </authorList>
    </citation>
    <scope>NUCLEOTIDE SEQUENCE</scope>
    <source>
        <strain evidence="2">NBRC 101157</strain>
    </source>
</reference>
<proteinExistence type="predicted"/>
<evidence type="ECO:0000256" key="1">
    <source>
        <dbReference type="SAM" id="MobiDB-lite"/>
    </source>
</evidence>
<feature type="compositionally biased region" description="Gly residues" evidence="1">
    <location>
        <begin position="10"/>
        <end position="23"/>
    </location>
</feature>
<dbReference type="AlphaFoldDB" id="A0A810N423"/>
<accession>A0A810N423</accession>
<sequence length="142" mass="15083">MRVDQHDFGGAPGQAGQPAGGVVAGEPGSDDHDAWSHVSVSDRSSVRRIPRPSPDKPDRPVYRACRGYTAPSGTDGPDSGGRDMGNGKKKQMAADQEQARKRDERQLSPDWADEAANARTADDPRARAPHDRTGTPSTGAAR</sequence>
<dbReference type="KEGG" id="pry:Prubr_47010"/>
<keyword evidence="3" id="KW-1185">Reference proteome</keyword>
<gene>
    <name evidence="2" type="ORF">Prubr_47010</name>
</gene>
<feature type="compositionally biased region" description="Basic and acidic residues" evidence="1">
    <location>
        <begin position="120"/>
        <end position="133"/>
    </location>
</feature>
<name>A0A810N423_9ACTN</name>
<dbReference type="Proteomes" id="UP000680866">
    <property type="component" value="Chromosome"/>
</dbReference>
<feature type="compositionally biased region" description="Basic and acidic residues" evidence="1">
    <location>
        <begin position="97"/>
        <end position="107"/>
    </location>
</feature>
<feature type="region of interest" description="Disordered" evidence="1">
    <location>
        <begin position="1"/>
        <end position="142"/>
    </location>
</feature>
<organism evidence="2 3">
    <name type="scientific">Polymorphospora rubra</name>
    <dbReference type="NCBI Taxonomy" id="338584"/>
    <lineage>
        <taxon>Bacteria</taxon>
        <taxon>Bacillati</taxon>
        <taxon>Actinomycetota</taxon>
        <taxon>Actinomycetes</taxon>
        <taxon>Micromonosporales</taxon>
        <taxon>Micromonosporaceae</taxon>
        <taxon>Polymorphospora</taxon>
    </lineage>
</organism>
<evidence type="ECO:0000313" key="3">
    <source>
        <dbReference type="Proteomes" id="UP000680866"/>
    </source>
</evidence>
<evidence type="ECO:0000313" key="2">
    <source>
        <dbReference type="EMBL" id="BCJ67680.1"/>
    </source>
</evidence>